<protein>
    <submittedName>
        <fullName evidence="2">Uncharacterized protein</fullName>
    </submittedName>
</protein>
<keyword evidence="3" id="KW-1185">Reference proteome</keyword>
<organism evidence="2 3">
    <name type="scientific">Helianthus annuus</name>
    <name type="common">Common sunflower</name>
    <dbReference type="NCBI Taxonomy" id="4232"/>
    <lineage>
        <taxon>Eukaryota</taxon>
        <taxon>Viridiplantae</taxon>
        <taxon>Streptophyta</taxon>
        <taxon>Embryophyta</taxon>
        <taxon>Tracheophyta</taxon>
        <taxon>Spermatophyta</taxon>
        <taxon>Magnoliopsida</taxon>
        <taxon>eudicotyledons</taxon>
        <taxon>Gunneridae</taxon>
        <taxon>Pentapetalae</taxon>
        <taxon>asterids</taxon>
        <taxon>campanulids</taxon>
        <taxon>Asterales</taxon>
        <taxon>Asteraceae</taxon>
        <taxon>Asteroideae</taxon>
        <taxon>Heliantheae alliance</taxon>
        <taxon>Heliantheae</taxon>
        <taxon>Helianthus</taxon>
    </lineage>
</organism>
<gene>
    <name evidence="2" type="ORF">HannXRQ_Chr02g0041401</name>
</gene>
<dbReference type="InParanoid" id="A0A251VFR8"/>
<dbReference type="EMBL" id="CM007891">
    <property type="protein sequence ID" value="OTG34053.1"/>
    <property type="molecule type" value="Genomic_DNA"/>
</dbReference>
<sequence length="55" mass="6336">MLCNHLKVVKLSSMLCNYLKVVMLKQNPKNAFTTPYIIPLCLNIIISCLIFIFFS</sequence>
<evidence type="ECO:0000313" key="2">
    <source>
        <dbReference type="EMBL" id="OTG34053.1"/>
    </source>
</evidence>
<dbReference type="Proteomes" id="UP000215914">
    <property type="component" value="Chromosome 2"/>
</dbReference>
<dbReference type="AlphaFoldDB" id="A0A251VFR8"/>
<keyword evidence="1" id="KW-1133">Transmembrane helix</keyword>
<accession>A0A251VFR8</accession>
<keyword evidence="1" id="KW-0472">Membrane</keyword>
<feature type="transmembrane region" description="Helical" evidence="1">
    <location>
        <begin position="36"/>
        <end position="54"/>
    </location>
</feature>
<evidence type="ECO:0000313" key="3">
    <source>
        <dbReference type="Proteomes" id="UP000215914"/>
    </source>
</evidence>
<keyword evidence="1" id="KW-0812">Transmembrane</keyword>
<reference evidence="3" key="1">
    <citation type="journal article" date="2017" name="Nature">
        <title>The sunflower genome provides insights into oil metabolism, flowering and Asterid evolution.</title>
        <authorList>
            <person name="Badouin H."/>
            <person name="Gouzy J."/>
            <person name="Grassa C.J."/>
            <person name="Murat F."/>
            <person name="Staton S.E."/>
            <person name="Cottret L."/>
            <person name="Lelandais-Briere C."/>
            <person name="Owens G.L."/>
            <person name="Carrere S."/>
            <person name="Mayjonade B."/>
            <person name="Legrand L."/>
            <person name="Gill N."/>
            <person name="Kane N.C."/>
            <person name="Bowers J.E."/>
            <person name="Hubner S."/>
            <person name="Bellec A."/>
            <person name="Berard A."/>
            <person name="Berges H."/>
            <person name="Blanchet N."/>
            <person name="Boniface M.C."/>
            <person name="Brunel D."/>
            <person name="Catrice O."/>
            <person name="Chaidir N."/>
            <person name="Claudel C."/>
            <person name="Donnadieu C."/>
            <person name="Faraut T."/>
            <person name="Fievet G."/>
            <person name="Helmstetter N."/>
            <person name="King M."/>
            <person name="Knapp S.J."/>
            <person name="Lai Z."/>
            <person name="Le Paslier M.C."/>
            <person name="Lippi Y."/>
            <person name="Lorenzon L."/>
            <person name="Mandel J.R."/>
            <person name="Marage G."/>
            <person name="Marchand G."/>
            <person name="Marquand E."/>
            <person name="Bret-Mestries E."/>
            <person name="Morien E."/>
            <person name="Nambeesan S."/>
            <person name="Nguyen T."/>
            <person name="Pegot-Espagnet P."/>
            <person name="Pouilly N."/>
            <person name="Raftis F."/>
            <person name="Sallet E."/>
            <person name="Schiex T."/>
            <person name="Thomas J."/>
            <person name="Vandecasteele C."/>
            <person name="Vares D."/>
            <person name="Vear F."/>
            <person name="Vautrin S."/>
            <person name="Crespi M."/>
            <person name="Mangin B."/>
            <person name="Burke J.M."/>
            <person name="Salse J."/>
            <person name="Munos S."/>
            <person name="Vincourt P."/>
            <person name="Rieseberg L.H."/>
            <person name="Langlade N.B."/>
        </authorList>
    </citation>
    <scope>NUCLEOTIDE SEQUENCE [LARGE SCALE GENOMIC DNA]</scope>
    <source>
        <strain evidence="3">cv. SF193</strain>
    </source>
</reference>
<evidence type="ECO:0000256" key="1">
    <source>
        <dbReference type="SAM" id="Phobius"/>
    </source>
</evidence>
<name>A0A251VFR8_HELAN</name>
<proteinExistence type="predicted"/>